<keyword evidence="8 15" id="KW-0391">Immunity</keyword>
<evidence type="ECO:0000259" key="18">
    <source>
        <dbReference type="PROSITE" id="PS50104"/>
    </source>
</evidence>
<dbReference type="RefSeq" id="XP_017950848.2">
    <property type="nucleotide sequence ID" value="XM_018095359.2"/>
</dbReference>
<evidence type="ECO:0000256" key="15">
    <source>
        <dbReference type="PIRNR" id="PIRNR037595"/>
    </source>
</evidence>
<dbReference type="Pfam" id="PF01582">
    <property type="entry name" value="TIR"/>
    <property type="match status" value="1"/>
</dbReference>
<evidence type="ECO:0000256" key="1">
    <source>
        <dbReference type="ARBA" id="ARBA00004479"/>
    </source>
</evidence>
<dbReference type="InterPro" id="IPR032675">
    <property type="entry name" value="LRR_dom_sf"/>
</dbReference>
<reference evidence="19" key="2">
    <citation type="submission" date="2020-05" db="UniProtKB">
        <authorList>
            <consortium name="Ensembl"/>
        </authorList>
    </citation>
    <scope>IDENTIFICATION</scope>
</reference>
<dbReference type="InterPro" id="IPR025875">
    <property type="entry name" value="Leu-rich_rpt_4"/>
</dbReference>
<dbReference type="InterPro" id="IPR017241">
    <property type="entry name" value="Toll-like_receptor"/>
</dbReference>
<gene>
    <name evidence="22" type="primary">XB5889249</name>
    <name evidence="21" type="synonym">LOC100495326</name>
</gene>
<evidence type="ECO:0000256" key="4">
    <source>
        <dbReference type="ARBA" id="ARBA00022614"/>
    </source>
</evidence>
<comment type="similarity">
    <text evidence="2 15">Belongs to the Toll-like receptor family.</text>
</comment>
<sequence length="796" mass="92353">MRVHAAEYNLYFLFAIIIYILTQFESNKALIIQRKLHKCFSSCPSVCTLLDFTKENITHLKTSDFNCFLQLRLLNLSHNLIGELDCSVFKFNPSLEYLDISNNRLHTIKCHSLQYIKNIKRMDLSYNNFKTMDFCSEFTALSQLKHLGLSSKKIQKDSFINIASMDLDFVFLGIENEIEYENGSLQFLNTNKLHINLQPNLSLASSYLLSDALDTSMTLEVSGAQCDVHCDYFTKSFFTINKNSKVVNLIISNSTMPGNEMLKIIPPIWDSSVEHLHIKMFRLIKEFKYVKMDFTHHSIKSFTLEYFTNDVFFFQGTHPFNIFAEMLVENVTFSNAGMIHFFCPPVPSIVRFLNLPSNRITDEIFLNCSSLNELELLNLQNNKLEQMSKISSMTLKMKNLKHLDLSKNGLHIDNEKQCNWMDSLVFLNLSESGLTNSVFGCLPINLQILDLSKNQISSIPIEVKNFVSLKELHLASNRLTDIPDCHNIGNNLGVLKVDENFINLPPKEFLQNCEYVQYLSAGQNPFQCNCDLREFVKMGVMFPKRLVGWPESYKCADPENVKGIFLQDFHLSEISCNTSLFLGVVLGTIFVVSIIVVSACFYFDVPWYIRMLFRWFRTKHRLRNVNQQDIQNDKLFHAFISYSQEDSDWVKNMLLPNLERKDGSIKICHHERHFIPGKAIIENIIDCIEKSFKSIFVLSPNFIQSDWCHYELYFAQHTLFGKNSNNLILILLDPIPQYSIPNKYNKLRSIMKHRTYLEWPKEKGKHALFWANLREAIHVNLSIKEEDMADPEITIT</sequence>
<dbReference type="Xenbase" id="XB-GENE-5889250">
    <property type="gene designation" value="XB5889249"/>
</dbReference>
<dbReference type="GO" id="GO:0071221">
    <property type="term" value="P:cellular response to bacterial lipopeptide"/>
    <property type="evidence" value="ECO:0000318"/>
    <property type="project" value="GO_Central"/>
</dbReference>
<dbReference type="InterPro" id="IPR000157">
    <property type="entry name" value="TIR_dom"/>
</dbReference>
<keyword evidence="16" id="KW-1015">Disulfide bond</keyword>
<name>A0A6I8QWK0_XENTR</name>
<dbReference type="GO" id="GO:0004888">
    <property type="term" value="F:transmembrane signaling receptor activity"/>
    <property type="evidence" value="ECO:0007669"/>
    <property type="project" value="InterPro"/>
</dbReference>
<evidence type="ECO:0000256" key="8">
    <source>
        <dbReference type="ARBA" id="ARBA00022859"/>
    </source>
</evidence>
<dbReference type="FunFam" id="3.80.10.10:FF:000046">
    <property type="entry name" value="Toll-like receptor 2"/>
    <property type="match status" value="1"/>
</dbReference>
<dbReference type="PROSITE" id="PS51450">
    <property type="entry name" value="LRR"/>
    <property type="match status" value="4"/>
</dbReference>
<keyword evidence="3 15" id="KW-0399">Innate immunity</keyword>
<keyword evidence="7" id="KW-0677">Repeat</keyword>
<dbReference type="PANTHER" id="PTHR24365:SF552">
    <property type="entry name" value="TOLL-LIKE RECEPTOR 1"/>
    <property type="match status" value="1"/>
</dbReference>
<keyword evidence="14 15" id="KW-0395">Inflammatory response</keyword>
<dbReference type="OrthoDB" id="1081807at2759"/>
<dbReference type="GO" id="GO:0035663">
    <property type="term" value="F:Toll-like receptor 2 binding"/>
    <property type="evidence" value="ECO:0000318"/>
    <property type="project" value="GO_Central"/>
</dbReference>
<evidence type="ECO:0000256" key="13">
    <source>
        <dbReference type="ARBA" id="ARBA00023180"/>
    </source>
</evidence>
<dbReference type="InterPro" id="IPR000483">
    <property type="entry name" value="Cys-rich_flank_reg_C"/>
</dbReference>
<evidence type="ECO:0000313" key="19">
    <source>
        <dbReference type="Ensembl" id="ENSXETP00000072709"/>
    </source>
</evidence>
<evidence type="ECO:0000256" key="7">
    <source>
        <dbReference type="ARBA" id="ARBA00022737"/>
    </source>
</evidence>
<reference evidence="21" key="3">
    <citation type="submission" date="2025-04" db="UniProtKB">
        <authorList>
            <consortium name="RefSeq"/>
        </authorList>
    </citation>
    <scope>IDENTIFICATION</scope>
    <source>
        <strain evidence="21">Nigerian</strain>
        <tissue evidence="21">Liver and blood</tissue>
    </source>
</reference>
<dbReference type="Gene3D" id="3.40.50.10140">
    <property type="entry name" value="Toll/interleukin-1 receptor homology (TIR) domain"/>
    <property type="match status" value="1"/>
</dbReference>
<dbReference type="KEGG" id="xtr:100495326"/>
<dbReference type="SMART" id="SM00082">
    <property type="entry name" value="LRRCT"/>
    <property type="match status" value="1"/>
</dbReference>
<dbReference type="Ensembl" id="ENSXETT00000084525">
    <property type="protein sequence ID" value="ENSXETP00000072709"/>
    <property type="gene ID" value="ENSXETG00000046300"/>
</dbReference>
<dbReference type="InterPro" id="IPR003591">
    <property type="entry name" value="Leu-rich_rpt_typical-subtyp"/>
</dbReference>
<comment type="subcellular location">
    <subcellularLocation>
        <location evidence="1">Membrane</location>
        <topology evidence="1">Single-pass type I membrane protein</topology>
    </subcellularLocation>
</comment>
<dbReference type="AGR" id="Xenbase:XB-GENE-5889250"/>
<reference evidence="19" key="1">
    <citation type="journal article" date="2010" name="Science">
        <title>The genome of the Western clawed frog Xenopus tropicalis.</title>
        <authorList>
            <person name="Hellsten U."/>
            <person name="Harland R.M."/>
            <person name="Gilchrist M.J."/>
            <person name="Hendrix D."/>
            <person name="Jurka J."/>
            <person name="Kapitonov V."/>
            <person name="Ovcharenko I."/>
            <person name="Putnam N.H."/>
            <person name="Shu S."/>
            <person name="Taher L."/>
            <person name="Blitz I.L."/>
            <person name="Blumberg B."/>
            <person name="Dichmann D.S."/>
            <person name="Dubchak I."/>
            <person name="Amaya E."/>
            <person name="Detter J.C."/>
            <person name="Fletcher R."/>
            <person name="Gerhard D.S."/>
            <person name="Goodstein D."/>
            <person name="Graves T."/>
            <person name="Grigoriev I.V."/>
            <person name="Grimwood J."/>
            <person name="Kawashima T."/>
            <person name="Lindquist E."/>
            <person name="Lucas S.M."/>
            <person name="Mead P.E."/>
            <person name="Mitros T."/>
            <person name="Ogino H."/>
            <person name="Ohta Y."/>
            <person name="Poliakov A.V."/>
            <person name="Pollet N."/>
            <person name="Robert J."/>
            <person name="Salamov A."/>
            <person name="Sater A.K."/>
            <person name="Schmutz J."/>
            <person name="Terry A."/>
            <person name="Vize P.D."/>
            <person name="Warren W.C."/>
            <person name="Wells D."/>
            <person name="Wills A."/>
            <person name="Wilson R.K."/>
            <person name="Zimmerman L.B."/>
            <person name="Zorn A.M."/>
            <person name="Grainger R."/>
            <person name="Grammer T."/>
            <person name="Khokha M.K."/>
            <person name="Richardson P.M."/>
            <person name="Rokhsar D.S."/>
        </authorList>
    </citation>
    <scope>NUCLEOTIDE SEQUENCE [LARGE SCALE GENOMIC DNA]</scope>
    <source>
        <strain evidence="19">Nigerian</strain>
    </source>
</reference>
<dbReference type="GO" id="GO:0005886">
    <property type="term" value="C:plasma membrane"/>
    <property type="evidence" value="ECO:0000318"/>
    <property type="project" value="GO_Central"/>
</dbReference>
<dbReference type="SMART" id="SM00255">
    <property type="entry name" value="TIR"/>
    <property type="match status" value="1"/>
</dbReference>
<accession>A0A6I8QWK0</accession>
<dbReference type="Proteomes" id="UP000008143">
    <property type="component" value="Chromosome 1"/>
</dbReference>
<dbReference type="GO" id="GO:0006954">
    <property type="term" value="P:inflammatory response"/>
    <property type="evidence" value="ECO:0000318"/>
    <property type="project" value="GO_Central"/>
</dbReference>
<dbReference type="SMART" id="SM00365">
    <property type="entry name" value="LRR_SD22"/>
    <property type="match status" value="5"/>
</dbReference>
<keyword evidence="11 17" id="KW-0472">Membrane</keyword>
<dbReference type="PIRSF" id="PIRSF037595">
    <property type="entry name" value="Toll-like_receptor"/>
    <property type="match status" value="1"/>
</dbReference>
<evidence type="ECO:0000256" key="10">
    <source>
        <dbReference type="ARBA" id="ARBA00023027"/>
    </source>
</evidence>
<evidence type="ECO:0000256" key="5">
    <source>
        <dbReference type="ARBA" id="ARBA00022692"/>
    </source>
</evidence>
<dbReference type="GO" id="GO:0002224">
    <property type="term" value="P:toll-like receptor signaling pathway"/>
    <property type="evidence" value="ECO:0000318"/>
    <property type="project" value="GO_Central"/>
</dbReference>
<feature type="transmembrane region" description="Helical" evidence="17">
    <location>
        <begin position="580"/>
        <end position="609"/>
    </location>
</feature>
<dbReference type="PROSITE" id="PS50104">
    <property type="entry name" value="TIR"/>
    <property type="match status" value="1"/>
</dbReference>
<organism evidence="19">
    <name type="scientific">Xenopus tropicalis</name>
    <name type="common">Western clawed frog</name>
    <name type="synonym">Silurana tropicalis</name>
    <dbReference type="NCBI Taxonomy" id="8364"/>
    <lineage>
        <taxon>Eukaryota</taxon>
        <taxon>Metazoa</taxon>
        <taxon>Chordata</taxon>
        <taxon>Craniata</taxon>
        <taxon>Vertebrata</taxon>
        <taxon>Euteleostomi</taxon>
        <taxon>Amphibia</taxon>
        <taxon>Batrachia</taxon>
        <taxon>Anura</taxon>
        <taxon>Pipoidea</taxon>
        <taxon>Pipidae</taxon>
        <taxon>Xenopodinae</taxon>
        <taxon>Xenopus</taxon>
        <taxon>Silurana</taxon>
    </lineage>
</organism>
<keyword evidence="5 17" id="KW-0812">Transmembrane</keyword>
<dbReference type="PANTHER" id="PTHR24365">
    <property type="entry name" value="TOLL-LIKE RECEPTOR"/>
    <property type="match status" value="1"/>
</dbReference>
<protein>
    <submittedName>
        <fullName evidence="21">Toll-like receptor 1</fullName>
    </submittedName>
</protein>
<dbReference type="InterPro" id="IPR035897">
    <property type="entry name" value="Toll_tir_struct_dom_sf"/>
</dbReference>
<evidence type="ECO:0000256" key="11">
    <source>
        <dbReference type="ARBA" id="ARBA00023136"/>
    </source>
</evidence>
<dbReference type="Gene3D" id="3.80.10.10">
    <property type="entry name" value="Ribonuclease Inhibitor"/>
    <property type="match status" value="1"/>
</dbReference>
<keyword evidence="4" id="KW-0433">Leucine-rich repeat</keyword>
<dbReference type="AlphaFoldDB" id="A0A6I8QWK0"/>
<keyword evidence="10" id="KW-0520">NAD</keyword>
<dbReference type="OMA" id="GKISCHP"/>
<dbReference type="SUPFAM" id="SSF52200">
    <property type="entry name" value="Toll/Interleukin receptor TIR domain"/>
    <property type="match status" value="1"/>
</dbReference>
<feature type="transmembrane region" description="Helical" evidence="17">
    <location>
        <begin position="7"/>
        <end position="24"/>
    </location>
</feature>
<keyword evidence="12 15" id="KW-0675">Receptor</keyword>
<dbReference type="PRINTS" id="PR01537">
    <property type="entry name" value="INTRLKN1R1F"/>
</dbReference>
<evidence type="ECO:0000256" key="3">
    <source>
        <dbReference type="ARBA" id="ARBA00022588"/>
    </source>
</evidence>
<dbReference type="SUPFAM" id="SSF52058">
    <property type="entry name" value="L domain-like"/>
    <property type="match status" value="1"/>
</dbReference>
<keyword evidence="9 17" id="KW-1133">Transmembrane helix</keyword>
<evidence type="ECO:0000313" key="20">
    <source>
        <dbReference type="Proteomes" id="UP000008143"/>
    </source>
</evidence>
<feature type="disulfide bond" evidence="16">
    <location>
        <begin position="418"/>
        <end position="441"/>
    </location>
</feature>
<dbReference type="Pfam" id="PF12799">
    <property type="entry name" value="LRR_4"/>
    <property type="match status" value="1"/>
</dbReference>
<dbReference type="GO" id="GO:0045087">
    <property type="term" value="P:innate immune response"/>
    <property type="evidence" value="ECO:0007669"/>
    <property type="project" value="UniProtKB-UniRule"/>
</dbReference>
<feature type="domain" description="TIR" evidence="18">
    <location>
        <begin position="634"/>
        <end position="777"/>
    </location>
</feature>
<dbReference type="SMART" id="SM00369">
    <property type="entry name" value="LRR_TYP"/>
    <property type="match status" value="5"/>
</dbReference>
<dbReference type="GeneTree" id="ENSGT00940000162201"/>
<evidence type="ECO:0000256" key="9">
    <source>
        <dbReference type="ARBA" id="ARBA00022989"/>
    </source>
</evidence>
<keyword evidence="20" id="KW-1185">Reference proteome</keyword>
<keyword evidence="6" id="KW-0732">Signal</keyword>
<dbReference type="FunFam" id="3.40.50.10140:FF:000001">
    <property type="entry name" value="Toll-like receptor 2"/>
    <property type="match status" value="1"/>
</dbReference>
<dbReference type="Pfam" id="PF13855">
    <property type="entry name" value="LRR_8"/>
    <property type="match status" value="1"/>
</dbReference>
<evidence type="ECO:0000313" key="21">
    <source>
        <dbReference type="RefSeq" id="XP_017950848.2"/>
    </source>
</evidence>
<keyword evidence="13" id="KW-0325">Glycoprotein</keyword>
<dbReference type="GO" id="GO:0038023">
    <property type="term" value="F:signaling receptor activity"/>
    <property type="evidence" value="ECO:0000318"/>
    <property type="project" value="GO_Central"/>
</dbReference>
<evidence type="ECO:0000256" key="14">
    <source>
        <dbReference type="ARBA" id="ARBA00023198"/>
    </source>
</evidence>
<evidence type="ECO:0000256" key="6">
    <source>
        <dbReference type="ARBA" id="ARBA00022729"/>
    </source>
</evidence>
<evidence type="ECO:0000313" key="22">
    <source>
        <dbReference type="Xenbase" id="XB-GENE-5889250"/>
    </source>
</evidence>
<evidence type="ECO:0000256" key="12">
    <source>
        <dbReference type="ARBA" id="ARBA00023170"/>
    </source>
</evidence>
<evidence type="ECO:0000256" key="16">
    <source>
        <dbReference type="PIRSR" id="PIRSR037595-2"/>
    </source>
</evidence>
<dbReference type="GO" id="GO:0071723">
    <property type="term" value="F:lipopeptide binding"/>
    <property type="evidence" value="ECO:0000318"/>
    <property type="project" value="GO_Central"/>
</dbReference>
<evidence type="ECO:0000256" key="17">
    <source>
        <dbReference type="SAM" id="Phobius"/>
    </source>
</evidence>
<evidence type="ECO:0000256" key="2">
    <source>
        <dbReference type="ARBA" id="ARBA00009634"/>
    </source>
</evidence>
<proteinExistence type="inferred from homology"/>
<dbReference type="InterPro" id="IPR001611">
    <property type="entry name" value="Leu-rich_rpt"/>
</dbReference>
<dbReference type="Reactome" id="R-XTR-168142">
    <property type="pathway name" value="Toll Like Receptor 10 (TLR10) Cascade"/>
</dbReference>